<evidence type="ECO:0000256" key="1">
    <source>
        <dbReference type="SAM" id="MobiDB-lite"/>
    </source>
</evidence>
<proteinExistence type="predicted"/>
<reference evidence="2" key="1">
    <citation type="journal article" date="2022" name="bioRxiv">
        <title>Sequencing and chromosome-scale assembly of the giantPleurodeles waltlgenome.</title>
        <authorList>
            <person name="Brown T."/>
            <person name="Elewa A."/>
            <person name="Iarovenko S."/>
            <person name="Subramanian E."/>
            <person name="Araus A.J."/>
            <person name="Petzold A."/>
            <person name="Susuki M."/>
            <person name="Suzuki K.-i.T."/>
            <person name="Hayashi T."/>
            <person name="Toyoda A."/>
            <person name="Oliveira C."/>
            <person name="Osipova E."/>
            <person name="Leigh N.D."/>
            <person name="Simon A."/>
            <person name="Yun M.H."/>
        </authorList>
    </citation>
    <scope>NUCLEOTIDE SEQUENCE</scope>
    <source>
        <strain evidence="2">20211129_DDA</strain>
        <tissue evidence="2">Liver</tissue>
    </source>
</reference>
<name>A0AAV7M6R7_PLEWA</name>
<feature type="region of interest" description="Disordered" evidence="1">
    <location>
        <begin position="87"/>
        <end position="123"/>
    </location>
</feature>
<dbReference type="Proteomes" id="UP001066276">
    <property type="component" value="Chromosome 10"/>
</dbReference>
<sequence length="123" mass="13295">MRAGYHRRTSGTIGSPGSSEARPRGPPPGARLCGKKCQCGLRRTHGVERRRRSVCVTPSGSSRIVRRAPGGGVGLCPDVGGRPPAVELRSGPAWRRGRRLRDRGSRTKPMNIDDGDSKRSTLR</sequence>
<evidence type="ECO:0000313" key="2">
    <source>
        <dbReference type="EMBL" id="KAJ1099496.1"/>
    </source>
</evidence>
<protein>
    <submittedName>
        <fullName evidence="2">Uncharacterized protein</fullName>
    </submittedName>
</protein>
<feature type="region of interest" description="Disordered" evidence="1">
    <location>
        <begin position="1"/>
        <end position="32"/>
    </location>
</feature>
<dbReference type="AlphaFoldDB" id="A0AAV7M6R7"/>
<keyword evidence="3" id="KW-1185">Reference proteome</keyword>
<gene>
    <name evidence="2" type="ORF">NDU88_004597</name>
</gene>
<accession>A0AAV7M6R7</accession>
<evidence type="ECO:0000313" key="3">
    <source>
        <dbReference type="Proteomes" id="UP001066276"/>
    </source>
</evidence>
<dbReference type="EMBL" id="JANPWB010000014">
    <property type="protein sequence ID" value="KAJ1099496.1"/>
    <property type="molecule type" value="Genomic_DNA"/>
</dbReference>
<organism evidence="2 3">
    <name type="scientific">Pleurodeles waltl</name>
    <name type="common">Iberian ribbed newt</name>
    <dbReference type="NCBI Taxonomy" id="8319"/>
    <lineage>
        <taxon>Eukaryota</taxon>
        <taxon>Metazoa</taxon>
        <taxon>Chordata</taxon>
        <taxon>Craniata</taxon>
        <taxon>Vertebrata</taxon>
        <taxon>Euteleostomi</taxon>
        <taxon>Amphibia</taxon>
        <taxon>Batrachia</taxon>
        <taxon>Caudata</taxon>
        <taxon>Salamandroidea</taxon>
        <taxon>Salamandridae</taxon>
        <taxon>Pleurodelinae</taxon>
        <taxon>Pleurodeles</taxon>
    </lineage>
</organism>
<comment type="caution">
    <text evidence="2">The sequence shown here is derived from an EMBL/GenBank/DDBJ whole genome shotgun (WGS) entry which is preliminary data.</text>
</comment>